<protein>
    <recommendedName>
        <fullName evidence="6">Protein kinase domain-containing protein</fullName>
    </recommendedName>
</protein>
<name>A0A1J4KNM9_9EUKA</name>
<evidence type="ECO:0000313" key="7">
    <source>
        <dbReference type="EMBL" id="OHT12738.1"/>
    </source>
</evidence>
<dbReference type="EMBL" id="MLAK01000557">
    <property type="protein sequence ID" value="OHT12738.1"/>
    <property type="molecule type" value="Genomic_DNA"/>
</dbReference>
<evidence type="ECO:0000256" key="3">
    <source>
        <dbReference type="ARBA" id="ARBA00022777"/>
    </source>
</evidence>
<dbReference type="PROSITE" id="PS50011">
    <property type="entry name" value="PROTEIN_KINASE_DOM"/>
    <property type="match status" value="2"/>
</dbReference>
<keyword evidence="1" id="KW-0808">Transferase</keyword>
<dbReference type="InterPro" id="IPR001245">
    <property type="entry name" value="Ser-Thr/Tyr_kinase_cat_dom"/>
</dbReference>
<evidence type="ECO:0000259" key="6">
    <source>
        <dbReference type="PROSITE" id="PS50011"/>
    </source>
</evidence>
<keyword evidence="2" id="KW-0547">Nucleotide-binding</keyword>
<evidence type="ECO:0000256" key="5">
    <source>
        <dbReference type="SAM" id="MobiDB-lite"/>
    </source>
</evidence>
<dbReference type="InterPro" id="IPR000719">
    <property type="entry name" value="Prot_kinase_dom"/>
</dbReference>
<dbReference type="GO" id="GO:0004674">
    <property type="term" value="F:protein serine/threonine kinase activity"/>
    <property type="evidence" value="ECO:0007669"/>
    <property type="project" value="TreeGrafter"/>
</dbReference>
<dbReference type="Pfam" id="PF07714">
    <property type="entry name" value="PK_Tyr_Ser-Thr"/>
    <property type="match status" value="1"/>
</dbReference>
<gene>
    <name evidence="7" type="ORF">TRFO_17369</name>
</gene>
<dbReference type="PANTHER" id="PTHR44329">
    <property type="entry name" value="SERINE/THREONINE-PROTEIN KINASE TNNI3K-RELATED"/>
    <property type="match status" value="1"/>
</dbReference>
<dbReference type="SUPFAM" id="SSF56112">
    <property type="entry name" value="Protein kinase-like (PK-like)"/>
    <property type="match status" value="2"/>
</dbReference>
<sequence>MDPEELPYSDVIRITSKQFITTEDRISYWIVFDKKKRDFFFESDFDPSSASTLLEQLKSTQSLKNWEKNFLMEFLGTKLSFLIFNFFPGNSLYSNLYGKEYLLKYNDQQIMQIKYKWCFSIAFSLFVFQTNEMKYKHLSPKSILIDDSNDCAKLINTYSSDEKLLNFTHFYEGFIYSAPEVHKSDCFTDYKCDYNKANVFSYGLILNEIYTEKSRYEPFKNKNKNEIIDDIKLGKIYQEMDQNHPFYDIFDKCTQLDPSKRCSIKDVIKSLLDEGHLKKSKIDIENFKSFLEEILILKKASNYEELKEIILYNILEGNDPVDKHETKTNPKSSFYELKTAFSNNSNYKKVILDFVKKRDSNNSYSNLIQYAGNNHIFDIFECLLQSKPFIVGNIMSVKNMADYPHRNSFNNHLLIQYSKGCQTSFWFLLPFEVSNSLIKFSQLLVGDEKRLFVEFPENNLICFYPGLNVYKHLYDNASSLNIYKTDKIYQWLFTAAAAFHVIHSKGYCFLNFSSKTIFLDEKLNGRLFMTNIFQLERKKIIDNLNPLSAIRIVRTFTDEFYDYYKAPELLKRVNNPIDYQKCDVYSFGIFMHELLDGFKPGFNNSNLSKNEKFNHLINPSFHDIESKNDDLHQLMRKCLSKIPKDRPCSSEIYEFFYKNFQNHYLNDATMTLCNIDALVQAEKNGIYIIHAIKQKIEGYLSPSQQRIYQITKRENEKMQNIFQYLESNHISTNQNKNSNSSNHSQTNSKWNYKPNDSNKLSAKGKNRQVKANKFNNKEILSNVSFSNYADDRVKMFDIFQNKNEIEIEKNLIIGYMSDINLIQSIQNYINTLIEPKKYRVSFQIDNKSSIEKLSKYQVKLILDELKKQGIVEEISENSRGDCCVIVDKSKLNA</sequence>
<comment type="caution">
    <text evidence="7">The sequence shown here is derived from an EMBL/GenBank/DDBJ whole genome shotgun (WGS) entry which is preliminary data.</text>
</comment>
<dbReference type="VEuPathDB" id="TrichDB:TRFO_17369"/>
<feature type="domain" description="Protein kinase" evidence="6">
    <location>
        <begin position="365"/>
        <end position="656"/>
    </location>
</feature>
<dbReference type="RefSeq" id="XP_068365874.1">
    <property type="nucleotide sequence ID" value="XM_068499543.1"/>
</dbReference>
<evidence type="ECO:0000256" key="1">
    <source>
        <dbReference type="ARBA" id="ARBA00022679"/>
    </source>
</evidence>
<dbReference type="Pfam" id="PF00069">
    <property type="entry name" value="Pkinase"/>
    <property type="match status" value="1"/>
</dbReference>
<keyword evidence="8" id="KW-1185">Reference proteome</keyword>
<reference evidence="7" key="1">
    <citation type="submission" date="2016-10" db="EMBL/GenBank/DDBJ databases">
        <authorList>
            <person name="Benchimol M."/>
            <person name="Almeida L.G."/>
            <person name="Vasconcelos A.T."/>
            <person name="Perreira-Neves A."/>
            <person name="Rosa I.A."/>
            <person name="Tasca T."/>
            <person name="Bogo M.R."/>
            <person name="de Souza W."/>
        </authorList>
    </citation>
    <scope>NUCLEOTIDE SEQUENCE [LARGE SCALE GENOMIC DNA]</scope>
    <source>
        <strain evidence="7">K</strain>
    </source>
</reference>
<keyword evidence="3" id="KW-0418">Kinase</keyword>
<proteinExistence type="predicted"/>
<feature type="compositionally biased region" description="Low complexity" evidence="5">
    <location>
        <begin position="732"/>
        <end position="749"/>
    </location>
</feature>
<evidence type="ECO:0000256" key="2">
    <source>
        <dbReference type="ARBA" id="ARBA00022741"/>
    </source>
</evidence>
<evidence type="ECO:0000313" key="8">
    <source>
        <dbReference type="Proteomes" id="UP000179807"/>
    </source>
</evidence>
<accession>A0A1J4KNM9</accession>
<feature type="region of interest" description="Disordered" evidence="5">
    <location>
        <begin position="732"/>
        <end position="766"/>
    </location>
</feature>
<dbReference type="InterPro" id="IPR051681">
    <property type="entry name" value="Ser/Thr_Kinases-Pseudokinases"/>
</dbReference>
<dbReference type="InterPro" id="IPR011009">
    <property type="entry name" value="Kinase-like_dom_sf"/>
</dbReference>
<dbReference type="GO" id="GO:0005524">
    <property type="term" value="F:ATP binding"/>
    <property type="evidence" value="ECO:0007669"/>
    <property type="project" value="UniProtKB-KW"/>
</dbReference>
<dbReference type="GeneID" id="94834247"/>
<evidence type="ECO:0000256" key="4">
    <source>
        <dbReference type="ARBA" id="ARBA00022840"/>
    </source>
</evidence>
<organism evidence="7 8">
    <name type="scientific">Tritrichomonas foetus</name>
    <dbReference type="NCBI Taxonomy" id="1144522"/>
    <lineage>
        <taxon>Eukaryota</taxon>
        <taxon>Metamonada</taxon>
        <taxon>Parabasalia</taxon>
        <taxon>Tritrichomonadida</taxon>
        <taxon>Tritrichomonadidae</taxon>
        <taxon>Tritrichomonas</taxon>
    </lineage>
</organism>
<feature type="domain" description="Protein kinase" evidence="6">
    <location>
        <begin position="1"/>
        <end position="277"/>
    </location>
</feature>
<dbReference type="Gene3D" id="1.10.510.10">
    <property type="entry name" value="Transferase(Phosphotransferase) domain 1"/>
    <property type="match status" value="2"/>
</dbReference>
<keyword evidence="4" id="KW-0067">ATP-binding</keyword>
<dbReference type="PANTHER" id="PTHR44329:SF288">
    <property type="entry name" value="MITOGEN-ACTIVATED PROTEIN KINASE KINASE KINASE 20"/>
    <property type="match status" value="1"/>
</dbReference>
<dbReference type="Proteomes" id="UP000179807">
    <property type="component" value="Unassembled WGS sequence"/>
</dbReference>
<dbReference type="AlphaFoldDB" id="A0A1J4KNM9"/>